<reference evidence="1" key="1">
    <citation type="journal article" date="2014" name="Front. Microbiol.">
        <title>High frequency of phylogenetically diverse reductive dehalogenase-homologous genes in deep subseafloor sedimentary metagenomes.</title>
        <authorList>
            <person name="Kawai M."/>
            <person name="Futagami T."/>
            <person name="Toyoda A."/>
            <person name="Takaki Y."/>
            <person name="Nishi S."/>
            <person name="Hori S."/>
            <person name="Arai W."/>
            <person name="Tsubouchi T."/>
            <person name="Morono Y."/>
            <person name="Uchiyama I."/>
            <person name="Ito T."/>
            <person name="Fujiyama A."/>
            <person name="Inagaki F."/>
            <person name="Takami H."/>
        </authorList>
    </citation>
    <scope>NUCLEOTIDE SEQUENCE</scope>
    <source>
        <strain evidence="1">Expedition CK06-06</strain>
    </source>
</reference>
<evidence type="ECO:0000313" key="1">
    <source>
        <dbReference type="EMBL" id="GAH95816.1"/>
    </source>
</evidence>
<feature type="non-terminal residue" evidence="1">
    <location>
        <position position="1"/>
    </location>
</feature>
<sequence>IISSFIEGKEIISIKLIGNIKGEDEASFLENICLPQV</sequence>
<protein>
    <submittedName>
        <fullName evidence="1">Uncharacterized protein</fullName>
    </submittedName>
</protein>
<proteinExistence type="predicted"/>
<accession>X1JM36</accession>
<name>X1JM36_9ZZZZ</name>
<dbReference type="AlphaFoldDB" id="X1JM36"/>
<dbReference type="EMBL" id="BARU01049730">
    <property type="protein sequence ID" value="GAH95816.1"/>
    <property type="molecule type" value="Genomic_DNA"/>
</dbReference>
<organism evidence="1">
    <name type="scientific">marine sediment metagenome</name>
    <dbReference type="NCBI Taxonomy" id="412755"/>
    <lineage>
        <taxon>unclassified sequences</taxon>
        <taxon>metagenomes</taxon>
        <taxon>ecological metagenomes</taxon>
    </lineage>
</organism>
<gene>
    <name evidence="1" type="ORF">S03H2_72999</name>
</gene>
<comment type="caution">
    <text evidence="1">The sequence shown here is derived from an EMBL/GenBank/DDBJ whole genome shotgun (WGS) entry which is preliminary data.</text>
</comment>
<feature type="non-terminal residue" evidence="1">
    <location>
        <position position="37"/>
    </location>
</feature>